<sequence length="225" mass="24997">MISEMAIGVWNLPQTGHGTHRLQDTETPVTKRARLNDYLHDSNDGKDNDQDSHDVDAATMGSTADNTSANNVEDAVDESDGYIDLDDPDFDNIMALEDDVERPWSELSSAVQDALRTFLGGKPDWFDKLMKGQGKFCLSRKNRAADHLFDGKYVACKSCAYTHDLCVSKFGTGNAARVVLRPLCAVDRAVYPNPPTFADVEYFRLPSTVNYAPLKNDKTQYANVH</sequence>
<gene>
    <name evidence="2" type="ORF">EKO04_002137</name>
</gene>
<reference evidence="2" key="1">
    <citation type="submission" date="2018-12" db="EMBL/GenBank/DDBJ databases">
        <authorList>
            <person name="Syme R.A."/>
            <person name="Farfan-Caceres L."/>
            <person name="Lichtenzveig J."/>
        </authorList>
    </citation>
    <scope>NUCLEOTIDE SEQUENCE</scope>
    <source>
        <strain evidence="2">Al4</strain>
    </source>
</reference>
<reference evidence="2" key="2">
    <citation type="submission" date="2020-09" db="EMBL/GenBank/DDBJ databases">
        <title>Reference genome assembly for Australian Ascochyta lentis isolate Al4.</title>
        <authorList>
            <person name="Lee R.C."/>
            <person name="Farfan-Caceres L.M."/>
            <person name="Debler J.W."/>
            <person name="Williams A.H."/>
            <person name="Henares B.M."/>
        </authorList>
    </citation>
    <scope>NUCLEOTIDE SEQUENCE</scope>
    <source>
        <strain evidence="2">Al4</strain>
    </source>
</reference>
<protein>
    <submittedName>
        <fullName evidence="2">Uncharacterized protein</fullName>
    </submittedName>
</protein>
<evidence type="ECO:0000313" key="3">
    <source>
        <dbReference type="Proteomes" id="UP000651452"/>
    </source>
</evidence>
<organism evidence="2 3">
    <name type="scientific">Ascochyta lentis</name>
    <dbReference type="NCBI Taxonomy" id="205686"/>
    <lineage>
        <taxon>Eukaryota</taxon>
        <taxon>Fungi</taxon>
        <taxon>Dikarya</taxon>
        <taxon>Ascomycota</taxon>
        <taxon>Pezizomycotina</taxon>
        <taxon>Dothideomycetes</taxon>
        <taxon>Pleosporomycetidae</taxon>
        <taxon>Pleosporales</taxon>
        <taxon>Pleosporineae</taxon>
        <taxon>Didymellaceae</taxon>
        <taxon>Ascochyta</taxon>
    </lineage>
</organism>
<feature type="region of interest" description="Disordered" evidence="1">
    <location>
        <begin position="12"/>
        <end position="72"/>
    </location>
</feature>
<proteinExistence type="predicted"/>
<feature type="compositionally biased region" description="Polar residues" evidence="1">
    <location>
        <begin position="60"/>
        <end position="71"/>
    </location>
</feature>
<dbReference type="Proteomes" id="UP000651452">
    <property type="component" value="Unassembled WGS sequence"/>
</dbReference>
<comment type="caution">
    <text evidence="2">The sequence shown here is derived from an EMBL/GenBank/DDBJ whole genome shotgun (WGS) entry which is preliminary data.</text>
</comment>
<keyword evidence="3" id="KW-1185">Reference proteome</keyword>
<name>A0A8H7J880_9PLEO</name>
<dbReference type="AlphaFoldDB" id="A0A8H7J880"/>
<feature type="compositionally biased region" description="Basic and acidic residues" evidence="1">
    <location>
        <begin position="34"/>
        <end position="56"/>
    </location>
</feature>
<evidence type="ECO:0000313" key="2">
    <source>
        <dbReference type="EMBL" id="KAF9699915.1"/>
    </source>
</evidence>
<dbReference type="EMBL" id="RZGK01000004">
    <property type="protein sequence ID" value="KAF9699915.1"/>
    <property type="molecule type" value="Genomic_DNA"/>
</dbReference>
<accession>A0A8H7J880</accession>
<evidence type="ECO:0000256" key="1">
    <source>
        <dbReference type="SAM" id="MobiDB-lite"/>
    </source>
</evidence>